<dbReference type="VEuPathDB" id="VectorBase:ACUA013474"/>
<keyword evidence="1" id="KW-0472">Membrane</keyword>
<reference evidence="2" key="2">
    <citation type="submission" date="2020-05" db="UniProtKB">
        <authorList>
            <consortium name="EnsemblMetazoa"/>
        </authorList>
    </citation>
    <scope>IDENTIFICATION</scope>
    <source>
        <strain evidence="2">A-37</strain>
    </source>
</reference>
<evidence type="ECO:0000313" key="3">
    <source>
        <dbReference type="Proteomes" id="UP000075883"/>
    </source>
</evidence>
<evidence type="ECO:0000313" key="2">
    <source>
        <dbReference type="EnsemblMetazoa" id="ACUA013474-PA"/>
    </source>
</evidence>
<reference evidence="3" key="1">
    <citation type="submission" date="2013-09" db="EMBL/GenBank/DDBJ databases">
        <title>The Genome Sequence of Anopheles culicifacies species A.</title>
        <authorList>
            <consortium name="The Broad Institute Genomics Platform"/>
            <person name="Neafsey D.E."/>
            <person name="Besansky N."/>
            <person name="Howell P."/>
            <person name="Walton C."/>
            <person name="Young S.K."/>
            <person name="Zeng Q."/>
            <person name="Gargeya S."/>
            <person name="Fitzgerald M."/>
            <person name="Haas B."/>
            <person name="Abouelleil A."/>
            <person name="Allen A.W."/>
            <person name="Alvarado L."/>
            <person name="Arachchi H.M."/>
            <person name="Berlin A.M."/>
            <person name="Chapman S.B."/>
            <person name="Gainer-Dewar J."/>
            <person name="Goldberg J."/>
            <person name="Griggs A."/>
            <person name="Gujja S."/>
            <person name="Hansen M."/>
            <person name="Howarth C."/>
            <person name="Imamovic A."/>
            <person name="Ireland A."/>
            <person name="Larimer J."/>
            <person name="McCowan C."/>
            <person name="Murphy C."/>
            <person name="Pearson M."/>
            <person name="Poon T.W."/>
            <person name="Priest M."/>
            <person name="Roberts A."/>
            <person name="Saif S."/>
            <person name="Shea T."/>
            <person name="Sisk P."/>
            <person name="Sykes S."/>
            <person name="Wortman J."/>
            <person name="Nusbaum C."/>
            <person name="Birren B."/>
        </authorList>
    </citation>
    <scope>NUCLEOTIDE SEQUENCE [LARGE SCALE GENOMIC DNA]</scope>
    <source>
        <strain evidence="3">A-37</strain>
    </source>
</reference>
<organism evidence="2 3">
    <name type="scientific">Anopheles culicifacies</name>
    <dbReference type="NCBI Taxonomy" id="139723"/>
    <lineage>
        <taxon>Eukaryota</taxon>
        <taxon>Metazoa</taxon>
        <taxon>Ecdysozoa</taxon>
        <taxon>Arthropoda</taxon>
        <taxon>Hexapoda</taxon>
        <taxon>Insecta</taxon>
        <taxon>Pterygota</taxon>
        <taxon>Neoptera</taxon>
        <taxon>Endopterygota</taxon>
        <taxon>Diptera</taxon>
        <taxon>Nematocera</taxon>
        <taxon>Culicoidea</taxon>
        <taxon>Culicidae</taxon>
        <taxon>Anophelinae</taxon>
        <taxon>Anopheles</taxon>
        <taxon>culicifacies species complex</taxon>
    </lineage>
</organism>
<proteinExistence type="predicted"/>
<accession>A0A182MAH0</accession>
<evidence type="ECO:0000256" key="1">
    <source>
        <dbReference type="SAM" id="Phobius"/>
    </source>
</evidence>
<sequence>MDEKWERNFFHNFTVRYPCSASRTNHADGDGGRGVRVRMLQWMPSDPPVTCTQPPVSSSPSGWSVRRLFMLHSRQVAWGNISTNSITKFDCGQNRLFQSQTHTLTQRTDTHKRGTTRNLPKLAIYGHAISVALFLCFIFIPAPIGKALRTGNVRESTLML</sequence>
<keyword evidence="1" id="KW-0812">Transmembrane</keyword>
<dbReference type="EnsemblMetazoa" id="ACUA013474-RA">
    <property type="protein sequence ID" value="ACUA013474-PA"/>
    <property type="gene ID" value="ACUA013474"/>
</dbReference>
<dbReference type="EMBL" id="AXCM01011038">
    <property type="status" value="NOT_ANNOTATED_CDS"/>
    <property type="molecule type" value="Genomic_DNA"/>
</dbReference>
<dbReference type="AlphaFoldDB" id="A0A182MAH0"/>
<feature type="transmembrane region" description="Helical" evidence="1">
    <location>
        <begin position="122"/>
        <end position="144"/>
    </location>
</feature>
<keyword evidence="1" id="KW-1133">Transmembrane helix</keyword>
<dbReference type="Proteomes" id="UP000075883">
    <property type="component" value="Unassembled WGS sequence"/>
</dbReference>
<protein>
    <submittedName>
        <fullName evidence="2">Uncharacterized protein</fullName>
    </submittedName>
</protein>
<keyword evidence="3" id="KW-1185">Reference proteome</keyword>
<name>A0A182MAH0_9DIPT</name>